<dbReference type="SUPFAM" id="SSF117916">
    <property type="entry name" value="Fe-S cluster assembly (FSCA) domain-like"/>
    <property type="match status" value="1"/>
</dbReference>
<dbReference type="Gene3D" id="3.30.300.130">
    <property type="entry name" value="Fe-S cluster assembly (FSCA)"/>
    <property type="match status" value="1"/>
</dbReference>
<comment type="subunit">
    <text evidence="6">Homodimer.</text>
</comment>
<dbReference type="InterPro" id="IPR044304">
    <property type="entry name" value="NUBPL-like"/>
</dbReference>
<evidence type="ECO:0000313" key="9">
    <source>
        <dbReference type="Proteomes" id="UP001500166"/>
    </source>
</evidence>
<keyword evidence="1 6" id="KW-0479">Metal-binding</keyword>
<comment type="similarity">
    <text evidence="6">Belongs to the Mrp/NBP35 ATP-binding proteins family.</text>
</comment>
<evidence type="ECO:0000256" key="5">
    <source>
        <dbReference type="ARBA" id="ARBA00023014"/>
    </source>
</evidence>
<dbReference type="Pfam" id="PF01883">
    <property type="entry name" value="FeS_assembly_P"/>
    <property type="match status" value="1"/>
</dbReference>
<gene>
    <name evidence="8" type="ORF">GCM10009824_12590</name>
</gene>
<sequence length="402" mass="42243">MTDSPIDPQTLDPRLRPALDKVIDPELRRPITELGMVQSARLDGTTARVTILLTVSGCPMRGTIETDVTEALSAVDGVTDTSVDVGVMTPAQREELQEKLGHRKSNPFADPHNLTRVHAVTSGKGGVGKSSVTVNLAAALAAMGRTVGIVDADIHGFSVPGLLGITQPPTRVGDMILPPVVEVPAGLKTPYDDAAPGASQRRANRGVIKVISIGMFVDPSQPVAWRGPMLHRAVEQFLTDVHFGDLDHLLLDLPPGTGDIAISVGQLLPNSEVLVVSTPQHAAVTVAERSGALAQQTDQKVTGVVENMSAMVMPDGTRMEVFGSGGGANIAASLTERLGYDVPLLGEIPLDVSVREAADRGEPAVWAHPDSPAAEHLWAVAKALDEQGRNLVGRSLGITPRG</sequence>
<keyword evidence="6" id="KW-0378">Hydrolase</keyword>
<protein>
    <recommendedName>
        <fullName evidence="6">Iron-sulfur cluster carrier protein</fullName>
    </recommendedName>
</protein>
<dbReference type="InterPro" id="IPR002744">
    <property type="entry name" value="MIP18-like"/>
</dbReference>
<dbReference type="SUPFAM" id="SSF52540">
    <property type="entry name" value="P-loop containing nucleoside triphosphate hydrolases"/>
    <property type="match status" value="1"/>
</dbReference>
<dbReference type="InterPro" id="IPR033756">
    <property type="entry name" value="YlxH/NBP35"/>
</dbReference>
<dbReference type="CDD" id="cd02037">
    <property type="entry name" value="Mrp_NBP35"/>
    <property type="match status" value="1"/>
</dbReference>
<evidence type="ECO:0000256" key="6">
    <source>
        <dbReference type="HAMAP-Rule" id="MF_02040"/>
    </source>
</evidence>
<dbReference type="EMBL" id="BAAAQA010000014">
    <property type="protein sequence ID" value="GAA2114966.1"/>
    <property type="molecule type" value="Genomic_DNA"/>
</dbReference>
<dbReference type="Pfam" id="PF10609">
    <property type="entry name" value="ParA"/>
    <property type="match status" value="1"/>
</dbReference>
<evidence type="ECO:0000256" key="4">
    <source>
        <dbReference type="ARBA" id="ARBA00023004"/>
    </source>
</evidence>
<dbReference type="InterPro" id="IPR019591">
    <property type="entry name" value="Mrp/NBP35_ATP-bd"/>
</dbReference>
<dbReference type="Gene3D" id="3.40.50.300">
    <property type="entry name" value="P-loop containing nucleotide triphosphate hydrolases"/>
    <property type="match status" value="1"/>
</dbReference>
<organism evidence="8 9">
    <name type="scientific">Kocuria atrinae</name>
    <dbReference type="NCBI Taxonomy" id="592377"/>
    <lineage>
        <taxon>Bacteria</taxon>
        <taxon>Bacillati</taxon>
        <taxon>Actinomycetota</taxon>
        <taxon>Actinomycetes</taxon>
        <taxon>Micrococcales</taxon>
        <taxon>Micrococcaceae</taxon>
        <taxon>Kocuria</taxon>
    </lineage>
</organism>
<dbReference type="PANTHER" id="PTHR42961:SF2">
    <property type="entry name" value="IRON-SULFUR PROTEIN NUBPL"/>
    <property type="match status" value="1"/>
</dbReference>
<dbReference type="Proteomes" id="UP001500166">
    <property type="component" value="Unassembled WGS sequence"/>
</dbReference>
<dbReference type="HAMAP" id="MF_02040">
    <property type="entry name" value="Mrp_NBP35"/>
    <property type="match status" value="1"/>
</dbReference>
<keyword evidence="3 6" id="KW-0067">ATP-binding</keyword>
<feature type="binding site" evidence="6">
    <location>
        <begin position="123"/>
        <end position="130"/>
    </location>
    <ligand>
        <name>ATP</name>
        <dbReference type="ChEBI" id="CHEBI:30616"/>
    </ligand>
</feature>
<proteinExistence type="inferred from homology"/>
<accession>A0ABP5JCS3</accession>
<feature type="domain" description="MIP18 family-like" evidence="7">
    <location>
        <begin position="16"/>
        <end position="85"/>
    </location>
</feature>
<evidence type="ECO:0000313" key="8">
    <source>
        <dbReference type="EMBL" id="GAA2114966.1"/>
    </source>
</evidence>
<dbReference type="RefSeq" id="WP_344224147.1">
    <property type="nucleotide sequence ID" value="NZ_BAAAQA010000014.1"/>
</dbReference>
<dbReference type="PANTHER" id="PTHR42961">
    <property type="entry name" value="IRON-SULFUR PROTEIN NUBPL"/>
    <property type="match status" value="1"/>
</dbReference>
<dbReference type="InterPro" id="IPR027417">
    <property type="entry name" value="P-loop_NTPase"/>
</dbReference>
<comment type="caution">
    <text evidence="8">The sequence shown here is derived from an EMBL/GenBank/DDBJ whole genome shotgun (WGS) entry which is preliminary data.</text>
</comment>
<dbReference type="InterPro" id="IPR034904">
    <property type="entry name" value="FSCA_dom_sf"/>
</dbReference>
<keyword evidence="2 6" id="KW-0547">Nucleotide-binding</keyword>
<name>A0ABP5JCS3_9MICC</name>
<evidence type="ECO:0000256" key="3">
    <source>
        <dbReference type="ARBA" id="ARBA00022840"/>
    </source>
</evidence>
<comment type="function">
    <text evidence="6">Binds and transfers iron-sulfur (Fe-S) clusters to target apoproteins. Can hydrolyze ATP.</text>
</comment>
<evidence type="ECO:0000256" key="1">
    <source>
        <dbReference type="ARBA" id="ARBA00022723"/>
    </source>
</evidence>
<keyword evidence="9" id="KW-1185">Reference proteome</keyword>
<evidence type="ECO:0000259" key="7">
    <source>
        <dbReference type="Pfam" id="PF01883"/>
    </source>
</evidence>
<keyword evidence="4 6" id="KW-0408">Iron</keyword>
<reference evidence="9" key="1">
    <citation type="journal article" date="2019" name="Int. J. Syst. Evol. Microbiol.">
        <title>The Global Catalogue of Microorganisms (GCM) 10K type strain sequencing project: providing services to taxonomists for standard genome sequencing and annotation.</title>
        <authorList>
            <consortium name="The Broad Institute Genomics Platform"/>
            <consortium name="The Broad Institute Genome Sequencing Center for Infectious Disease"/>
            <person name="Wu L."/>
            <person name="Ma J."/>
        </authorList>
    </citation>
    <scope>NUCLEOTIDE SEQUENCE [LARGE SCALE GENOMIC DNA]</scope>
    <source>
        <strain evidence="9">JCM 15914</strain>
    </source>
</reference>
<evidence type="ECO:0000256" key="2">
    <source>
        <dbReference type="ARBA" id="ARBA00022741"/>
    </source>
</evidence>
<keyword evidence="5 6" id="KW-0411">Iron-sulfur</keyword>